<sequence length="150" mass="15790">MPGGGRDASSTLWWSLGTASPRAPALGGPSGPGQALGDPRGPAPIPRGRFFAPVRQARVHSWIRTDAHVSPSSHATQTRLPIPVRPPPPPRPAGEKVSLWVGLGRLSVSHCPGALSWGSGGLSSNMTLLRPHPARDLREVTFSAPQFSHL</sequence>
<gene>
    <name evidence="2" type="ORF">mMyoMyo1_010767</name>
</gene>
<evidence type="ECO:0000313" key="2">
    <source>
        <dbReference type="EMBL" id="KAF6369429.1"/>
    </source>
</evidence>
<feature type="compositionally biased region" description="Pro residues" evidence="1">
    <location>
        <begin position="83"/>
        <end position="92"/>
    </location>
</feature>
<name>A0A7J7Z5N8_MYOMY</name>
<protein>
    <submittedName>
        <fullName evidence="2">Uncharacterized protein</fullName>
    </submittedName>
</protein>
<accession>A0A7J7Z5N8</accession>
<evidence type="ECO:0000256" key="1">
    <source>
        <dbReference type="SAM" id="MobiDB-lite"/>
    </source>
</evidence>
<dbReference type="AlphaFoldDB" id="A0A7J7Z5N8"/>
<organism evidence="2 3">
    <name type="scientific">Myotis myotis</name>
    <name type="common">Greater mouse-eared bat</name>
    <name type="synonym">Vespertilio myotis</name>
    <dbReference type="NCBI Taxonomy" id="51298"/>
    <lineage>
        <taxon>Eukaryota</taxon>
        <taxon>Metazoa</taxon>
        <taxon>Chordata</taxon>
        <taxon>Craniata</taxon>
        <taxon>Vertebrata</taxon>
        <taxon>Euteleostomi</taxon>
        <taxon>Mammalia</taxon>
        <taxon>Eutheria</taxon>
        <taxon>Laurasiatheria</taxon>
        <taxon>Chiroptera</taxon>
        <taxon>Yangochiroptera</taxon>
        <taxon>Vespertilionidae</taxon>
        <taxon>Myotis</taxon>
    </lineage>
</organism>
<evidence type="ECO:0000313" key="3">
    <source>
        <dbReference type="Proteomes" id="UP000527355"/>
    </source>
</evidence>
<proteinExistence type="predicted"/>
<feature type="region of interest" description="Disordered" evidence="1">
    <location>
        <begin position="65"/>
        <end position="95"/>
    </location>
</feature>
<dbReference type="EMBL" id="JABWUV010000003">
    <property type="protein sequence ID" value="KAF6369429.1"/>
    <property type="molecule type" value="Genomic_DNA"/>
</dbReference>
<keyword evidence="3" id="KW-1185">Reference proteome</keyword>
<comment type="caution">
    <text evidence="2">The sequence shown here is derived from an EMBL/GenBank/DDBJ whole genome shotgun (WGS) entry which is preliminary data.</text>
</comment>
<reference evidence="2 3" key="1">
    <citation type="journal article" date="2020" name="Nature">
        <title>Six reference-quality genomes reveal evolution of bat adaptations.</title>
        <authorList>
            <person name="Jebb D."/>
            <person name="Huang Z."/>
            <person name="Pippel M."/>
            <person name="Hughes G.M."/>
            <person name="Lavrichenko K."/>
            <person name="Devanna P."/>
            <person name="Winkler S."/>
            <person name="Jermiin L.S."/>
            <person name="Skirmuntt E.C."/>
            <person name="Katzourakis A."/>
            <person name="Burkitt-Gray L."/>
            <person name="Ray D.A."/>
            <person name="Sullivan K.A.M."/>
            <person name="Roscito J.G."/>
            <person name="Kirilenko B.M."/>
            <person name="Davalos L.M."/>
            <person name="Corthals A.P."/>
            <person name="Power M.L."/>
            <person name="Jones G."/>
            <person name="Ransome R.D."/>
            <person name="Dechmann D.K.N."/>
            <person name="Locatelli A.G."/>
            <person name="Puechmaille S.J."/>
            <person name="Fedrigo O."/>
            <person name="Jarvis E.D."/>
            <person name="Hiller M."/>
            <person name="Vernes S.C."/>
            <person name="Myers E.W."/>
            <person name="Teeling E.C."/>
        </authorList>
    </citation>
    <scope>NUCLEOTIDE SEQUENCE [LARGE SCALE GENOMIC DNA]</scope>
    <source>
        <strain evidence="2">MMyoMyo1</strain>
        <tissue evidence="2">Flight muscle</tissue>
    </source>
</reference>
<dbReference type="Proteomes" id="UP000527355">
    <property type="component" value="Unassembled WGS sequence"/>
</dbReference>
<feature type="region of interest" description="Disordered" evidence="1">
    <location>
        <begin position="1"/>
        <end position="48"/>
    </location>
</feature>